<evidence type="ECO:0008006" key="4">
    <source>
        <dbReference type="Google" id="ProtNLM"/>
    </source>
</evidence>
<dbReference type="EMBL" id="BAAAVM010000092">
    <property type="protein sequence ID" value="GAA3158475.1"/>
    <property type="molecule type" value="Genomic_DNA"/>
</dbReference>
<gene>
    <name evidence="2" type="ORF">GCM10010521_53170</name>
</gene>
<accession>A0ABP6NVV3</accession>
<dbReference type="Proteomes" id="UP001500893">
    <property type="component" value="Unassembled WGS sequence"/>
</dbReference>
<sequence>MGHTRNAEFDISVRGFGMFIGAIDWPPAGDSICDFSSPGHHRPASSRTGPLLDCFTGNPPTPHHTSGNAIHDLAARLNGLSPSLGPVRLIGVDGHAGSGKSTFAGRLAGALGGAPVLHLDDIASHAQLFAWTGRLMTEVIAPLARGESAHFTPYDWRARTFGAPRPLPAAPVVLIEGVGAGRRALRPYLAGLLWMELPQEESWARGRQRDGAEQREFWDGWVAAERAHFAADPSRPHADLLVMQRQKGYEVLPGPAATAETGRGVTLSDGPSLMW</sequence>
<protein>
    <recommendedName>
        <fullName evidence="4">Uridine kinase</fullName>
    </recommendedName>
</protein>
<feature type="region of interest" description="Disordered" evidence="1">
    <location>
        <begin position="254"/>
        <end position="275"/>
    </location>
</feature>
<evidence type="ECO:0000256" key="1">
    <source>
        <dbReference type="SAM" id="MobiDB-lite"/>
    </source>
</evidence>
<reference evidence="3" key="1">
    <citation type="journal article" date="2019" name="Int. J. Syst. Evol. Microbiol.">
        <title>The Global Catalogue of Microorganisms (GCM) 10K type strain sequencing project: providing services to taxonomists for standard genome sequencing and annotation.</title>
        <authorList>
            <consortium name="The Broad Institute Genomics Platform"/>
            <consortium name="The Broad Institute Genome Sequencing Center for Infectious Disease"/>
            <person name="Wu L."/>
            <person name="Ma J."/>
        </authorList>
    </citation>
    <scope>NUCLEOTIDE SEQUENCE [LARGE SCALE GENOMIC DNA]</scope>
    <source>
        <strain evidence="3">JCM 11574</strain>
    </source>
</reference>
<keyword evidence="3" id="KW-1185">Reference proteome</keyword>
<dbReference type="InterPro" id="IPR027417">
    <property type="entry name" value="P-loop_NTPase"/>
</dbReference>
<evidence type="ECO:0000313" key="3">
    <source>
        <dbReference type="Proteomes" id="UP001500893"/>
    </source>
</evidence>
<dbReference type="Gene3D" id="3.40.50.300">
    <property type="entry name" value="P-loop containing nucleotide triphosphate hydrolases"/>
    <property type="match status" value="1"/>
</dbReference>
<name>A0ABP6NVV3_9ACTN</name>
<organism evidence="2 3">
    <name type="scientific">Streptomyces rameus</name>
    <dbReference type="NCBI Taxonomy" id="68261"/>
    <lineage>
        <taxon>Bacteria</taxon>
        <taxon>Bacillati</taxon>
        <taxon>Actinomycetota</taxon>
        <taxon>Actinomycetes</taxon>
        <taxon>Kitasatosporales</taxon>
        <taxon>Streptomycetaceae</taxon>
        <taxon>Streptomyces</taxon>
    </lineage>
</organism>
<proteinExistence type="predicted"/>
<dbReference type="SUPFAM" id="SSF52540">
    <property type="entry name" value="P-loop containing nucleoside triphosphate hydrolases"/>
    <property type="match status" value="1"/>
</dbReference>
<evidence type="ECO:0000313" key="2">
    <source>
        <dbReference type="EMBL" id="GAA3158475.1"/>
    </source>
</evidence>
<comment type="caution">
    <text evidence="2">The sequence shown here is derived from an EMBL/GenBank/DDBJ whole genome shotgun (WGS) entry which is preliminary data.</text>
</comment>